<protein>
    <submittedName>
        <fullName evidence="2">Uncharacterized protein</fullName>
    </submittedName>
</protein>
<dbReference type="Proteomes" id="UP000681425">
    <property type="component" value="Chromosome"/>
</dbReference>
<keyword evidence="3" id="KW-1185">Reference proteome</keyword>
<reference evidence="2" key="1">
    <citation type="submission" date="2021-04" db="EMBL/GenBank/DDBJ databases">
        <title>Isolation of p-tert-butylphenol degrading bacteria Sphingobium phenoxybenzoativorans Tas13 from active sludge.</title>
        <authorList>
            <person name="Li Y."/>
        </authorList>
    </citation>
    <scope>NUCLEOTIDE SEQUENCE</scope>
    <source>
        <strain evidence="2">Tas13</strain>
    </source>
</reference>
<name>A0A975K6X2_9SPHN</name>
<evidence type="ECO:0000313" key="2">
    <source>
        <dbReference type="EMBL" id="QUT05885.1"/>
    </source>
</evidence>
<proteinExistence type="predicted"/>
<gene>
    <name evidence="2" type="ORF">KFK14_23640</name>
</gene>
<dbReference type="AlphaFoldDB" id="A0A975K6X2"/>
<organism evidence="2 3">
    <name type="scientific">Sphingobium phenoxybenzoativorans</name>
    <dbReference type="NCBI Taxonomy" id="1592790"/>
    <lineage>
        <taxon>Bacteria</taxon>
        <taxon>Pseudomonadati</taxon>
        <taxon>Pseudomonadota</taxon>
        <taxon>Alphaproteobacteria</taxon>
        <taxon>Sphingomonadales</taxon>
        <taxon>Sphingomonadaceae</taxon>
        <taxon>Sphingobium</taxon>
    </lineage>
</organism>
<dbReference type="RefSeq" id="WP_212609377.1">
    <property type="nucleotide sequence ID" value="NZ_CP073910.1"/>
</dbReference>
<feature type="region of interest" description="Disordered" evidence="1">
    <location>
        <begin position="40"/>
        <end position="60"/>
    </location>
</feature>
<accession>A0A975K6X2</accession>
<dbReference type="EMBL" id="CP073910">
    <property type="protein sequence ID" value="QUT05885.1"/>
    <property type="molecule type" value="Genomic_DNA"/>
</dbReference>
<dbReference type="KEGG" id="spph:KFK14_23640"/>
<evidence type="ECO:0000256" key="1">
    <source>
        <dbReference type="SAM" id="MobiDB-lite"/>
    </source>
</evidence>
<feature type="compositionally biased region" description="Low complexity" evidence="1">
    <location>
        <begin position="40"/>
        <end position="58"/>
    </location>
</feature>
<evidence type="ECO:0000313" key="3">
    <source>
        <dbReference type="Proteomes" id="UP000681425"/>
    </source>
</evidence>
<sequence>MSLLSLLNGAQSSQTQSSKAYVGTGLSAAAQKALATAKEAASTASTASSRTQAASSQSDVSISPEALAAAQAKEDNAKDFAALSAQVRAALDAHYATLNATGNATVERGSAPDLSALSGRAVAAIALNRTGAFSRTEVQAAKAEMRARIQEDFANAALSSGGSSGGIAAYSSQLVSQYDAMSDEEREARGWTESTRASASAFALKATTPSLWDKLASDA</sequence>